<protein>
    <submittedName>
        <fullName evidence="2">Uncharacterized protein</fullName>
    </submittedName>
</protein>
<evidence type="ECO:0000256" key="1">
    <source>
        <dbReference type="SAM" id="MobiDB-lite"/>
    </source>
</evidence>
<gene>
    <name evidence="2" type="ORF">SI7747_15017692</name>
    <name evidence="3" type="ORF">SI8410_15019054</name>
</gene>
<sequence>MCQRNHGDPGNYREPNGGGENAGEDPLP</sequence>
<evidence type="ECO:0000313" key="3">
    <source>
        <dbReference type="EMBL" id="CAA7408376.1"/>
    </source>
</evidence>
<evidence type="ECO:0000313" key="4">
    <source>
        <dbReference type="Proteomes" id="UP000663760"/>
    </source>
</evidence>
<name>A0A7I8JMC2_SPIIN</name>
<reference evidence="2" key="1">
    <citation type="submission" date="2019-12" db="EMBL/GenBank/DDBJ databases">
        <authorList>
            <person name="Scholz U."/>
            <person name="Mascher M."/>
            <person name="Fiebig A."/>
        </authorList>
    </citation>
    <scope>NUCLEOTIDE SEQUENCE</scope>
</reference>
<proteinExistence type="predicted"/>
<dbReference type="Proteomes" id="UP000663760">
    <property type="component" value="Chromosome 15"/>
</dbReference>
<dbReference type="EMBL" id="LR743602">
    <property type="protein sequence ID" value="CAA2632052.1"/>
    <property type="molecule type" value="Genomic_DNA"/>
</dbReference>
<dbReference type="EMBL" id="LR746278">
    <property type="protein sequence ID" value="CAA7408376.1"/>
    <property type="molecule type" value="Genomic_DNA"/>
</dbReference>
<keyword evidence="4" id="KW-1185">Reference proteome</keyword>
<evidence type="ECO:0000313" key="2">
    <source>
        <dbReference type="EMBL" id="CAA2632052.1"/>
    </source>
</evidence>
<feature type="region of interest" description="Disordered" evidence="1">
    <location>
        <begin position="1"/>
        <end position="28"/>
    </location>
</feature>
<dbReference type="AlphaFoldDB" id="A0A7I8JMC2"/>
<organism evidence="2">
    <name type="scientific">Spirodela intermedia</name>
    <name type="common">Intermediate duckweed</name>
    <dbReference type="NCBI Taxonomy" id="51605"/>
    <lineage>
        <taxon>Eukaryota</taxon>
        <taxon>Viridiplantae</taxon>
        <taxon>Streptophyta</taxon>
        <taxon>Embryophyta</taxon>
        <taxon>Tracheophyta</taxon>
        <taxon>Spermatophyta</taxon>
        <taxon>Magnoliopsida</taxon>
        <taxon>Liliopsida</taxon>
        <taxon>Araceae</taxon>
        <taxon>Lemnoideae</taxon>
        <taxon>Spirodela</taxon>
    </lineage>
</organism>
<accession>A0A7I8JMC2</accession>